<evidence type="ECO:0000313" key="12">
    <source>
        <dbReference type="EMBL" id="PRX41766.1"/>
    </source>
</evidence>
<evidence type="ECO:0000256" key="3">
    <source>
        <dbReference type="ARBA" id="ARBA00012737"/>
    </source>
</evidence>
<keyword evidence="7" id="KW-0315">Glutamine amidotransferase</keyword>
<evidence type="ECO:0000256" key="1">
    <source>
        <dbReference type="ARBA" id="ARBA00005187"/>
    </source>
</evidence>
<feature type="domain" description="Glutamine amidotransferase type-2" evidence="11">
    <location>
        <begin position="2"/>
        <end position="216"/>
    </location>
</feature>
<dbReference type="GO" id="GO:0004066">
    <property type="term" value="F:asparagine synthase (glutamine-hydrolyzing) activity"/>
    <property type="evidence" value="ECO:0007669"/>
    <property type="project" value="UniProtKB-EC"/>
</dbReference>
<evidence type="ECO:0000256" key="2">
    <source>
        <dbReference type="ARBA" id="ARBA00005752"/>
    </source>
</evidence>
<dbReference type="GO" id="GO:0006529">
    <property type="term" value="P:asparagine biosynthetic process"/>
    <property type="evidence" value="ECO:0007669"/>
    <property type="project" value="UniProtKB-KW"/>
</dbReference>
<dbReference type="InterPro" id="IPR006426">
    <property type="entry name" value="Asn_synth_AEB"/>
</dbReference>
<evidence type="ECO:0000256" key="4">
    <source>
        <dbReference type="ARBA" id="ARBA00022741"/>
    </source>
</evidence>
<evidence type="ECO:0000256" key="5">
    <source>
        <dbReference type="ARBA" id="ARBA00022840"/>
    </source>
</evidence>
<dbReference type="CDD" id="cd01991">
    <property type="entry name" value="Asn_synthase_B_C"/>
    <property type="match status" value="1"/>
</dbReference>
<dbReference type="EMBL" id="PVNE01000004">
    <property type="protein sequence ID" value="PRX41766.1"/>
    <property type="molecule type" value="Genomic_DNA"/>
</dbReference>
<dbReference type="PANTHER" id="PTHR43284">
    <property type="entry name" value="ASPARAGINE SYNTHETASE (GLUTAMINE-HYDROLYZING)"/>
    <property type="match status" value="1"/>
</dbReference>
<sequence length="607" mass="70586">MSGIAGWVDWKRDLSKEQDVLRGMTDAIRHRGPDDEGNWFSQRAAIGHRRLFVIDPAGGKQPMVYRSGDHSIVLSYDGFIYNYRDLRSELENLGHRFGTESDAEVLLHSYLEWGEDFLRRINGVFAFAIWDERRSALMLARDRLGVKPLFFKVHNSGLLFGSELKAILAHPEVKPEVDVEGFSEIFAMGPVRTPGFGVFRGIQEVRPGHYIIFTKEKAHHHQYWKLESKPHEDDVDTTVEKIREILKDTVKRQLIADKPVVSMLSGGLDSSGLASMASRYMAEEGKRLRTYSLDFAGSDQHFKTSLLHASRDEPFVKIVSEYANTDHHTVIIDRDELTENLFLPLKARDLPALGEMEASLHLLFREMKKDATVTLSGESADEVFSGYPWFHRDEFLFSGTFPWSAQIRYFRDILNEETLKKLRPEEHRKRRYQEAVNEVPKLEGESGIEEKQREMSYLFITRFLSFLLERKDRMSMHNSLEARVPFSDYRLVQYLFNVPYSMKTIDKVEKSLLRRAFQGYLPEEVLTRKKSAYPSNTDPSYYQNIRMMLNEMIEDPQAPLIPFLDKQKLNYISGHLFEKAPFEVGKMMEFILHVNQWLQDYKISLKL</sequence>
<comment type="similarity">
    <text evidence="2">Belongs to the asparagine synthetase family.</text>
</comment>
<dbReference type="PANTHER" id="PTHR43284:SF1">
    <property type="entry name" value="ASPARAGINE SYNTHETASE"/>
    <property type="match status" value="1"/>
</dbReference>
<dbReference type="InterPro" id="IPR014729">
    <property type="entry name" value="Rossmann-like_a/b/a_fold"/>
</dbReference>
<dbReference type="OrthoDB" id="9763290at2"/>
<keyword evidence="13" id="KW-1185">Reference proteome</keyword>
<dbReference type="PIRSF" id="PIRSF001589">
    <property type="entry name" value="Asn_synthetase_glu-h"/>
    <property type="match status" value="1"/>
</dbReference>
<keyword evidence="4 9" id="KW-0547">Nucleotide-binding</keyword>
<dbReference type="Proteomes" id="UP000237797">
    <property type="component" value="Unassembled WGS sequence"/>
</dbReference>
<accession>A0A2T0LHD7</accession>
<dbReference type="Gene3D" id="3.40.50.620">
    <property type="entry name" value="HUPs"/>
    <property type="match status" value="1"/>
</dbReference>
<feature type="binding site" evidence="9">
    <location>
        <begin position="376"/>
        <end position="377"/>
    </location>
    <ligand>
        <name>ATP</name>
        <dbReference type="ChEBI" id="CHEBI:30616"/>
    </ligand>
</feature>
<keyword evidence="6" id="KW-0061">Asparagine biosynthesis</keyword>
<keyword evidence="5 9" id="KW-0067">ATP-binding</keyword>
<dbReference type="InterPro" id="IPR033738">
    <property type="entry name" value="AsnB_N"/>
</dbReference>
<dbReference type="PROSITE" id="PS51278">
    <property type="entry name" value="GATASE_TYPE_2"/>
    <property type="match status" value="1"/>
</dbReference>
<dbReference type="InterPro" id="IPR051786">
    <property type="entry name" value="ASN_synthetase/amidase"/>
</dbReference>
<dbReference type="Pfam" id="PF13537">
    <property type="entry name" value="GATase_7"/>
    <property type="match status" value="1"/>
</dbReference>
<name>A0A2T0LHD7_9BACL</name>
<dbReference type="InterPro" id="IPR029055">
    <property type="entry name" value="Ntn_hydrolases_N"/>
</dbReference>
<dbReference type="CDD" id="cd00712">
    <property type="entry name" value="AsnB"/>
    <property type="match status" value="1"/>
</dbReference>
<reference evidence="12 13" key="1">
    <citation type="submission" date="2018-03" db="EMBL/GenBank/DDBJ databases">
        <title>Genomic Encyclopedia of Archaeal and Bacterial Type Strains, Phase II (KMG-II): from individual species to whole genera.</title>
        <authorList>
            <person name="Goeker M."/>
        </authorList>
    </citation>
    <scope>NUCLEOTIDE SEQUENCE [LARGE SCALE GENOMIC DNA]</scope>
    <source>
        <strain evidence="12 13">DSM 44946</strain>
    </source>
</reference>
<dbReference type="SUPFAM" id="SSF56235">
    <property type="entry name" value="N-terminal nucleophile aminohydrolases (Ntn hydrolases)"/>
    <property type="match status" value="1"/>
</dbReference>
<keyword evidence="6" id="KW-0028">Amino-acid biosynthesis</keyword>
<organism evidence="12 13">
    <name type="scientific">Planifilum fimeticola</name>
    <dbReference type="NCBI Taxonomy" id="201975"/>
    <lineage>
        <taxon>Bacteria</taxon>
        <taxon>Bacillati</taxon>
        <taxon>Bacillota</taxon>
        <taxon>Bacilli</taxon>
        <taxon>Bacillales</taxon>
        <taxon>Thermoactinomycetaceae</taxon>
        <taxon>Planifilum</taxon>
    </lineage>
</organism>
<comment type="pathway">
    <text evidence="1">Amino-acid biosynthesis; L-asparagine biosynthesis; L-asparagine from L-aspartate (L-Gln route): step 1/1.</text>
</comment>
<evidence type="ECO:0000256" key="10">
    <source>
        <dbReference type="PIRSR" id="PIRSR001589-3"/>
    </source>
</evidence>
<dbReference type="Pfam" id="PF00733">
    <property type="entry name" value="Asn_synthase"/>
    <property type="match status" value="1"/>
</dbReference>
<dbReference type="RefSeq" id="WP_106344161.1">
    <property type="nucleotide sequence ID" value="NZ_PVNE01000004.1"/>
</dbReference>
<feature type="binding site" evidence="9">
    <location>
        <position position="102"/>
    </location>
    <ligand>
        <name>L-glutamine</name>
        <dbReference type="ChEBI" id="CHEBI:58359"/>
    </ligand>
</feature>
<gene>
    <name evidence="12" type="ORF">CLV97_1046</name>
</gene>
<dbReference type="InterPro" id="IPR001962">
    <property type="entry name" value="Asn_synthase"/>
</dbReference>
<dbReference type="InterPro" id="IPR017932">
    <property type="entry name" value="GATase_2_dom"/>
</dbReference>
<evidence type="ECO:0000259" key="11">
    <source>
        <dbReference type="PROSITE" id="PS51278"/>
    </source>
</evidence>
<proteinExistence type="inferred from homology"/>
<comment type="catalytic activity">
    <reaction evidence="8">
        <text>L-aspartate + L-glutamine + ATP + H2O = L-asparagine + L-glutamate + AMP + diphosphate + H(+)</text>
        <dbReference type="Rhea" id="RHEA:12228"/>
        <dbReference type="ChEBI" id="CHEBI:15377"/>
        <dbReference type="ChEBI" id="CHEBI:15378"/>
        <dbReference type="ChEBI" id="CHEBI:29985"/>
        <dbReference type="ChEBI" id="CHEBI:29991"/>
        <dbReference type="ChEBI" id="CHEBI:30616"/>
        <dbReference type="ChEBI" id="CHEBI:33019"/>
        <dbReference type="ChEBI" id="CHEBI:58048"/>
        <dbReference type="ChEBI" id="CHEBI:58359"/>
        <dbReference type="ChEBI" id="CHEBI:456215"/>
        <dbReference type="EC" id="6.3.5.4"/>
    </reaction>
</comment>
<comment type="caution">
    <text evidence="12">The sequence shown here is derived from an EMBL/GenBank/DDBJ whole genome shotgun (WGS) entry which is preliminary data.</text>
</comment>
<dbReference type="NCBIfam" id="TIGR01536">
    <property type="entry name" value="asn_synth_AEB"/>
    <property type="match status" value="1"/>
</dbReference>
<dbReference type="Gene3D" id="3.60.20.10">
    <property type="entry name" value="Glutamine Phosphoribosylpyrophosphate, subunit 1, domain 1"/>
    <property type="match status" value="1"/>
</dbReference>
<evidence type="ECO:0000256" key="6">
    <source>
        <dbReference type="ARBA" id="ARBA00022888"/>
    </source>
</evidence>
<feature type="site" description="Important for beta-aspartyl-AMP intermediate formation" evidence="10">
    <location>
        <position position="378"/>
    </location>
</feature>
<dbReference type="AlphaFoldDB" id="A0A2T0LHD7"/>
<evidence type="ECO:0000256" key="9">
    <source>
        <dbReference type="PIRSR" id="PIRSR001589-2"/>
    </source>
</evidence>
<evidence type="ECO:0000256" key="7">
    <source>
        <dbReference type="ARBA" id="ARBA00022962"/>
    </source>
</evidence>
<dbReference type="GO" id="GO:0005524">
    <property type="term" value="F:ATP binding"/>
    <property type="evidence" value="ECO:0007669"/>
    <property type="project" value="UniProtKB-KW"/>
</dbReference>
<evidence type="ECO:0000313" key="13">
    <source>
        <dbReference type="Proteomes" id="UP000237797"/>
    </source>
</evidence>
<protein>
    <recommendedName>
        <fullName evidence="3">asparagine synthase (glutamine-hydrolyzing)</fullName>
        <ecNumber evidence="3">6.3.5.4</ecNumber>
    </recommendedName>
</protein>
<dbReference type="SUPFAM" id="SSF52402">
    <property type="entry name" value="Adenine nucleotide alpha hydrolases-like"/>
    <property type="match status" value="1"/>
</dbReference>
<dbReference type="EC" id="6.3.5.4" evidence="3"/>
<evidence type="ECO:0000256" key="8">
    <source>
        <dbReference type="ARBA" id="ARBA00048741"/>
    </source>
</evidence>